<gene>
    <name evidence="1" type="ORF">NDU88_005979</name>
</gene>
<dbReference type="Proteomes" id="UP001066276">
    <property type="component" value="Chromosome 3_1"/>
</dbReference>
<organism evidence="1 2">
    <name type="scientific">Pleurodeles waltl</name>
    <name type="common">Iberian ribbed newt</name>
    <dbReference type="NCBI Taxonomy" id="8319"/>
    <lineage>
        <taxon>Eukaryota</taxon>
        <taxon>Metazoa</taxon>
        <taxon>Chordata</taxon>
        <taxon>Craniata</taxon>
        <taxon>Vertebrata</taxon>
        <taxon>Euteleostomi</taxon>
        <taxon>Amphibia</taxon>
        <taxon>Batrachia</taxon>
        <taxon>Caudata</taxon>
        <taxon>Salamandroidea</taxon>
        <taxon>Salamandridae</taxon>
        <taxon>Pleurodelinae</taxon>
        <taxon>Pleurodeles</taxon>
    </lineage>
</organism>
<comment type="caution">
    <text evidence="1">The sequence shown here is derived from an EMBL/GenBank/DDBJ whole genome shotgun (WGS) entry which is preliminary data.</text>
</comment>
<evidence type="ECO:0000313" key="2">
    <source>
        <dbReference type="Proteomes" id="UP001066276"/>
    </source>
</evidence>
<proteinExistence type="predicted"/>
<evidence type="ECO:0000313" key="1">
    <source>
        <dbReference type="EMBL" id="KAJ1189229.1"/>
    </source>
</evidence>
<sequence length="101" mass="11545">MITYHAMHQSEIACVIQRAVILTKSVLPPGTLRLLRTMLLPSLMVQPLEALKRSLQHQGATCKTRLAQSHCTLKAVRPNNIARFQTEFVTLTRILFRFFPM</sequence>
<dbReference type="EMBL" id="JANPWB010000005">
    <property type="protein sequence ID" value="KAJ1189229.1"/>
    <property type="molecule type" value="Genomic_DNA"/>
</dbReference>
<keyword evidence="2" id="KW-1185">Reference proteome</keyword>
<dbReference type="AlphaFoldDB" id="A0AAV7UJR9"/>
<protein>
    <submittedName>
        <fullName evidence="1">Uncharacterized protein</fullName>
    </submittedName>
</protein>
<accession>A0AAV7UJR9</accession>
<name>A0AAV7UJR9_PLEWA</name>
<reference evidence="1" key="1">
    <citation type="journal article" date="2022" name="bioRxiv">
        <title>Sequencing and chromosome-scale assembly of the giantPleurodeles waltlgenome.</title>
        <authorList>
            <person name="Brown T."/>
            <person name="Elewa A."/>
            <person name="Iarovenko S."/>
            <person name="Subramanian E."/>
            <person name="Araus A.J."/>
            <person name="Petzold A."/>
            <person name="Susuki M."/>
            <person name="Suzuki K.-i.T."/>
            <person name="Hayashi T."/>
            <person name="Toyoda A."/>
            <person name="Oliveira C."/>
            <person name="Osipova E."/>
            <person name="Leigh N.D."/>
            <person name="Simon A."/>
            <person name="Yun M.H."/>
        </authorList>
    </citation>
    <scope>NUCLEOTIDE SEQUENCE</scope>
    <source>
        <strain evidence="1">20211129_DDA</strain>
        <tissue evidence="1">Liver</tissue>
    </source>
</reference>